<proteinExistence type="inferred from homology"/>
<evidence type="ECO:0000256" key="9">
    <source>
        <dbReference type="ARBA" id="ARBA00023239"/>
    </source>
</evidence>
<dbReference type="CDD" id="cd00950">
    <property type="entry name" value="DHDPS"/>
    <property type="match status" value="1"/>
</dbReference>
<dbReference type="HAMAP" id="MF_00418">
    <property type="entry name" value="DapA"/>
    <property type="match status" value="1"/>
</dbReference>
<dbReference type="EC" id="4.3.3.7" evidence="4 12"/>
<evidence type="ECO:0000256" key="1">
    <source>
        <dbReference type="ARBA" id="ARBA00003294"/>
    </source>
</evidence>
<dbReference type="PRINTS" id="PR00146">
    <property type="entry name" value="DHPICSNTHASE"/>
</dbReference>
<evidence type="ECO:0000256" key="13">
    <source>
        <dbReference type="PIRNR" id="PIRNR001365"/>
    </source>
</evidence>
<evidence type="ECO:0000256" key="8">
    <source>
        <dbReference type="ARBA" id="ARBA00023154"/>
    </source>
</evidence>
<feature type="active site" description="Schiff-base intermediate with substrate" evidence="12 14">
    <location>
        <position position="162"/>
    </location>
</feature>
<dbReference type="EMBL" id="FUYC01000003">
    <property type="protein sequence ID" value="SKA78405.1"/>
    <property type="molecule type" value="Genomic_DNA"/>
</dbReference>
<evidence type="ECO:0000256" key="3">
    <source>
        <dbReference type="ARBA" id="ARBA00007592"/>
    </source>
</evidence>
<comment type="pathway">
    <text evidence="2 12">Amino-acid biosynthesis; L-lysine biosynthesis via DAP pathway; (S)-tetrahydrodipicolinate from L-aspartate: step 3/4.</text>
</comment>
<evidence type="ECO:0000256" key="11">
    <source>
        <dbReference type="ARBA" id="ARBA00047836"/>
    </source>
</evidence>
<dbReference type="STRING" id="1121449.SAMN02745704_01129"/>
<keyword evidence="10 12" id="KW-0704">Schiff base</keyword>
<dbReference type="PIRSF" id="PIRSF001365">
    <property type="entry name" value="DHDPS"/>
    <property type="match status" value="1"/>
</dbReference>
<feature type="binding site" evidence="12 15">
    <location>
        <position position="204"/>
    </location>
    <ligand>
        <name>pyruvate</name>
        <dbReference type="ChEBI" id="CHEBI:15361"/>
    </ligand>
</feature>
<evidence type="ECO:0000256" key="15">
    <source>
        <dbReference type="PIRSR" id="PIRSR001365-2"/>
    </source>
</evidence>
<dbReference type="InterPro" id="IPR020624">
    <property type="entry name" value="Schiff_base-form_aldolases_CS"/>
</dbReference>
<dbReference type="GO" id="GO:0008840">
    <property type="term" value="F:4-hydroxy-tetrahydrodipicolinate synthase activity"/>
    <property type="evidence" value="ECO:0007669"/>
    <property type="project" value="UniProtKB-UniRule"/>
</dbReference>
<dbReference type="NCBIfam" id="TIGR00674">
    <property type="entry name" value="dapA"/>
    <property type="match status" value="1"/>
</dbReference>
<keyword evidence="6 12" id="KW-0028">Amino-acid biosynthesis</keyword>
<dbReference type="OrthoDB" id="9782828at2"/>
<evidence type="ECO:0000256" key="5">
    <source>
        <dbReference type="ARBA" id="ARBA00022490"/>
    </source>
</evidence>
<dbReference type="SMART" id="SM01130">
    <property type="entry name" value="DHDPS"/>
    <property type="match status" value="1"/>
</dbReference>
<feature type="site" description="L-lysine inhibitor binding" evidence="16">
    <location>
        <position position="106"/>
    </location>
</feature>
<comment type="subunit">
    <text evidence="12">Homotetramer; dimer of dimers.</text>
</comment>
<dbReference type="PANTHER" id="PTHR12128">
    <property type="entry name" value="DIHYDRODIPICOLINATE SYNTHASE"/>
    <property type="match status" value="1"/>
</dbReference>
<evidence type="ECO:0000313" key="17">
    <source>
        <dbReference type="EMBL" id="SKA78405.1"/>
    </source>
</evidence>
<feature type="site" description="Part of a proton relay during catalysis" evidence="12 16">
    <location>
        <position position="107"/>
    </location>
</feature>
<keyword evidence="7 12" id="KW-0220">Diaminopimelate biosynthesis</keyword>
<dbReference type="InterPro" id="IPR013785">
    <property type="entry name" value="Aldolase_TIM"/>
</dbReference>
<reference evidence="17 18" key="1">
    <citation type="submission" date="2017-02" db="EMBL/GenBank/DDBJ databases">
        <authorList>
            <person name="Peterson S.W."/>
        </authorList>
    </citation>
    <scope>NUCLEOTIDE SEQUENCE [LARGE SCALE GENOMIC DNA]</scope>
    <source>
        <strain evidence="17 18">DSM 16080</strain>
    </source>
</reference>
<evidence type="ECO:0000256" key="6">
    <source>
        <dbReference type="ARBA" id="ARBA00022605"/>
    </source>
</evidence>
<evidence type="ECO:0000256" key="10">
    <source>
        <dbReference type="ARBA" id="ARBA00023270"/>
    </source>
</evidence>
<organism evidence="17 18">
    <name type="scientific">Paucidesulfovibrio gracilis DSM 16080</name>
    <dbReference type="NCBI Taxonomy" id="1121449"/>
    <lineage>
        <taxon>Bacteria</taxon>
        <taxon>Pseudomonadati</taxon>
        <taxon>Thermodesulfobacteriota</taxon>
        <taxon>Desulfovibrionia</taxon>
        <taxon>Desulfovibrionales</taxon>
        <taxon>Desulfovibrionaceae</taxon>
        <taxon>Paucidesulfovibrio</taxon>
    </lineage>
</organism>
<feature type="site" description="Part of a proton relay during catalysis" evidence="12 16">
    <location>
        <position position="44"/>
    </location>
</feature>
<dbReference type="Gene3D" id="3.20.20.70">
    <property type="entry name" value="Aldolase class I"/>
    <property type="match status" value="1"/>
</dbReference>
<feature type="site" description="L-lysine inhibitor binding" evidence="16">
    <location>
        <position position="80"/>
    </location>
</feature>
<keyword evidence="8 12" id="KW-0457">Lysine biosynthesis</keyword>
<dbReference type="Proteomes" id="UP000190027">
    <property type="component" value="Unassembled WGS sequence"/>
</dbReference>
<evidence type="ECO:0000256" key="16">
    <source>
        <dbReference type="PIRSR" id="PIRSR001365-3"/>
    </source>
</evidence>
<evidence type="ECO:0000256" key="12">
    <source>
        <dbReference type="HAMAP-Rule" id="MF_00418"/>
    </source>
</evidence>
<dbReference type="SUPFAM" id="SSF51569">
    <property type="entry name" value="Aldolase"/>
    <property type="match status" value="1"/>
</dbReference>
<comment type="catalytic activity">
    <reaction evidence="11 12">
        <text>L-aspartate 4-semialdehyde + pyruvate = (2S,4S)-4-hydroxy-2,3,4,5-tetrahydrodipicolinate + H2O + H(+)</text>
        <dbReference type="Rhea" id="RHEA:34171"/>
        <dbReference type="ChEBI" id="CHEBI:15361"/>
        <dbReference type="ChEBI" id="CHEBI:15377"/>
        <dbReference type="ChEBI" id="CHEBI:15378"/>
        <dbReference type="ChEBI" id="CHEBI:67139"/>
        <dbReference type="ChEBI" id="CHEBI:537519"/>
        <dbReference type="EC" id="4.3.3.7"/>
    </reaction>
</comment>
<sequence length="294" mass="31521">MNFNGAFTALVTPFRDGAIDEDAYRNLIEWQIEQGIDGVVPCGTTGEAATMTHEEQGRVIRICVEQVKGRIPVIAGAGSNNTKEAIQLTQLAKDAGADATLQITPYYNKPTPGGIVAHFKAIAAECSIPMVLYNVPGRTGLNCLPATVAAVAKEVPEVKAVKEATGNLRQGAEVRELCGPDFALLSGDDFTVLPLLSVGGNGVISVVSNIAPKLMSDMCRAYREQDTAKALELSLKLAPLNRAMFLETNPIPVKTSLTYMGVTERTEFRLPLVPLLAENREPLQRVLKDAGLMS</sequence>
<feature type="binding site" evidence="12 15">
    <location>
        <position position="45"/>
    </location>
    <ligand>
        <name>pyruvate</name>
        <dbReference type="ChEBI" id="CHEBI:15361"/>
    </ligand>
</feature>
<keyword evidence="9 12" id="KW-0456">Lyase</keyword>
<feature type="site" description="L-lysine inhibitor binding; via carbonyl oxygen" evidence="16">
    <location>
        <position position="49"/>
    </location>
</feature>
<dbReference type="RefSeq" id="WP_078716695.1">
    <property type="nucleotide sequence ID" value="NZ_FUYC01000003.1"/>
</dbReference>
<dbReference type="Pfam" id="PF00701">
    <property type="entry name" value="DHDPS"/>
    <property type="match status" value="1"/>
</dbReference>
<dbReference type="PANTHER" id="PTHR12128:SF66">
    <property type="entry name" value="4-HYDROXY-2-OXOGLUTARATE ALDOLASE, MITOCHONDRIAL"/>
    <property type="match status" value="1"/>
</dbReference>
<protein>
    <recommendedName>
        <fullName evidence="4 12">4-hydroxy-tetrahydrodipicolinate synthase</fullName>
        <shortName evidence="12">HTPA synthase</shortName>
        <ecNumber evidence="4 12">4.3.3.7</ecNumber>
    </recommendedName>
</protein>
<dbReference type="InterPro" id="IPR005263">
    <property type="entry name" value="DapA"/>
</dbReference>
<accession>A0A1T4WNE7</accession>
<evidence type="ECO:0000256" key="7">
    <source>
        <dbReference type="ARBA" id="ARBA00022915"/>
    </source>
</evidence>
<comment type="caution">
    <text evidence="12">Was originally thought to be a dihydrodipicolinate synthase (DHDPS), catalyzing the condensation of (S)-aspartate-beta-semialdehyde [(S)-ASA] and pyruvate to dihydrodipicolinate (DHDP). However, it was shown in E.coli that the product of the enzymatic reaction is not dihydrodipicolinate but in fact (4S)-4-hydroxy-2,3,4,5-tetrahydro-(2S)-dipicolinic acid (HTPA), and that the consecutive dehydration reaction leading to DHDP is not spontaneous but catalyzed by DapB.</text>
</comment>
<evidence type="ECO:0000256" key="14">
    <source>
        <dbReference type="PIRSR" id="PIRSR001365-1"/>
    </source>
</evidence>
<comment type="subcellular location">
    <subcellularLocation>
        <location evidence="12">Cytoplasm</location>
    </subcellularLocation>
</comment>
<dbReference type="InterPro" id="IPR002220">
    <property type="entry name" value="DapA-like"/>
</dbReference>
<feature type="site" description="L-lysine inhibitor binding" evidence="16">
    <location>
        <position position="84"/>
    </location>
</feature>
<dbReference type="GO" id="GO:0019877">
    <property type="term" value="P:diaminopimelate biosynthetic process"/>
    <property type="evidence" value="ECO:0007669"/>
    <property type="project" value="UniProtKB-UniRule"/>
</dbReference>
<keyword evidence="5 12" id="KW-0963">Cytoplasm</keyword>
<comment type="function">
    <text evidence="1 12">Catalyzes the condensation of (S)-aspartate-beta-semialdehyde [(S)-ASA] and pyruvate to 4-hydroxy-tetrahydrodipicolinate (HTPA).</text>
</comment>
<dbReference type="GO" id="GO:0009089">
    <property type="term" value="P:lysine biosynthetic process via diaminopimelate"/>
    <property type="evidence" value="ECO:0007669"/>
    <property type="project" value="UniProtKB-UniRule"/>
</dbReference>
<dbReference type="GO" id="GO:0005829">
    <property type="term" value="C:cytosol"/>
    <property type="evidence" value="ECO:0007669"/>
    <property type="project" value="TreeGrafter"/>
</dbReference>
<evidence type="ECO:0000256" key="2">
    <source>
        <dbReference type="ARBA" id="ARBA00005120"/>
    </source>
</evidence>
<gene>
    <name evidence="12" type="primary">dapA</name>
    <name evidence="17" type="ORF">SAMN02745704_01129</name>
</gene>
<name>A0A1T4WNE7_9BACT</name>
<comment type="similarity">
    <text evidence="3 12 13">Belongs to the DapA family.</text>
</comment>
<dbReference type="UniPathway" id="UPA00034">
    <property type="reaction ID" value="UER00017"/>
</dbReference>
<dbReference type="AlphaFoldDB" id="A0A1T4WNE7"/>
<keyword evidence="18" id="KW-1185">Reference proteome</keyword>
<feature type="active site" description="Proton donor/acceptor" evidence="12 14">
    <location>
        <position position="133"/>
    </location>
</feature>
<dbReference type="PROSITE" id="PS00665">
    <property type="entry name" value="DHDPS_1"/>
    <property type="match status" value="1"/>
</dbReference>
<evidence type="ECO:0000313" key="18">
    <source>
        <dbReference type="Proteomes" id="UP000190027"/>
    </source>
</evidence>
<evidence type="ECO:0000256" key="4">
    <source>
        <dbReference type="ARBA" id="ARBA00012086"/>
    </source>
</evidence>